<accession>A0A1J5T8E5</accession>
<gene>
    <name evidence="1" type="ORF">GALL_31120</name>
</gene>
<dbReference type="AlphaFoldDB" id="A0A1J5T8E5"/>
<proteinExistence type="predicted"/>
<organism evidence="1">
    <name type="scientific">mine drainage metagenome</name>
    <dbReference type="NCBI Taxonomy" id="410659"/>
    <lineage>
        <taxon>unclassified sequences</taxon>
        <taxon>metagenomes</taxon>
        <taxon>ecological metagenomes</taxon>
    </lineage>
</organism>
<reference evidence="1" key="1">
    <citation type="submission" date="2016-10" db="EMBL/GenBank/DDBJ databases">
        <title>Sequence of Gallionella enrichment culture.</title>
        <authorList>
            <person name="Poehlein A."/>
            <person name="Muehling M."/>
            <person name="Daniel R."/>
        </authorList>
    </citation>
    <scope>NUCLEOTIDE SEQUENCE</scope>
</reference>
<name>A0A1J5T8E5_9ZZZZ</name>
<protein>
    <submittedName>
        <fullName evidence="1">Uncharacterized protein</fullName>
    </submittedName>
</protein>
<dbReference type="EMBL" id="MLJW01000007">
    <property type="protein sequence ID" value="OIR16387.1"/>
    <property type="molecule type" value="Genomic_DNA"/>
</dbReference>
<evidence type="ECO:0000313" key="1">
    <source>
        <dbReference type="EMBL" id="OIR16387.1"/>
    </source>
</evidence>
<sequence length="133" mass="14741">MSKKRPPLRVPVTQGLKDIYAMDMHLPYEAACEGRFTVIAFSRLATALSVVRTALENKNTQIVNAIETLDAAILTLIEVRRRGDSTDLWEITEVERPSVLDGIEVAEQCIGVLDVALLEQTAEAIYKHMTSGK</sequence>
<comment type="caution">
    <text evidence="1">The sequence shown here is derived from an EMBL/GenBank/DDBJ whole genome shotgun (WGS) entry which is preliminary data.</text>
</comment>